<dbReference type="GO" id="GO:0006352">
    <property type="term" value="P:DNA-templated transcription initiation"/>
    <property type="evidence" value="ECO:0007669"/>
    <property type="project" value="UniProtKB-UniRule"/>
</dbReference>
<dbReference type="CDD" id="cd06171">
    <property type="entry name" value="Sigma70_r4"/>
    <property type="match status" value="1"/>
</dbReference>
<dbReference type="Gene3D" id="1.10.601.10">
    <property type="entry name" value="RNA Polymerase Primary Sigma Factor"/>
    <property type="match status" value="2"/>
</dbReference>
<comment type="subcellular location">
    <subcellularLocation>
        <location evidence="5">Cytoplasm</location>
    </subcellularLocation>
</comment>
<dbReference type="SUPFAM" id="SSF88946">
    <property type="entry name" value="Sigma2 domain of RNA polymerase sigma factors"/>
    <property type="match status" value="1"/>
</dbReference>
<dbReference type="Pfam" id="PF00140">
    <property type="entry name" value="Sigma70_r1_2"/>
    <property type="match status" value="1"/>
</dbReference>
<dbReference type="InterPro" id="IPR050239">
    <property type="entry name" value="Sigma-70_RNA_pol_init_factors"/>
</dbReference>
<evidence type="ECO:0000256" key="2">
    <source>
        <dbReference type="ARBA" id="ARBA00023082"/>
    </source>
</evidence>
<dbReference type="AlphaFoldDB" id="A0AB39LST4"/>
<feature type="domain" description="RNA polymerase sigma-70" evidence="7">
    <location>
        <begin position="300"/>
        <end position="313"/>
    </location>
</feature>
<feature type="compositionally biased region" description="Low complexity" evidence="6">
    <location>
        <begin position="94"/>
        <end position="119"/>
    </location>
</feature>
<dbReference type="HAMAP" id="MF_00963">
    <property type="entry name" value="Sigma70_RpoD_SigA"/>
    <property type="match status" value="1"/>
</dbReference>
<keyword evidence="5" id="KW-0963">Cytoplasm</keyword>
<dbReference type="PROSITE" id="PS00716">
    <property type="entry name" value="SIGMA70_2"/>
    <property type="match status" value="1"/>
</dbReference>
<keyword evidence="3 5" id="KW-0238">DNA-binding</keyword>
<feature type="compositionally biased region" description="Basic residues" evidence="6">
    <location>
        <begin position="78"/>
        <end position="93"/>
    </location>
</feature>
<evidence type="ECO:0000256" key="5">
    <source>
        <dbReference type="HAMAP-Rule" id="MF_00963"/>
    </source>
</evidence>
<feature type="region of interest" description="Sigma-70 factor domain-3" evidence="5">
    <location>
        <begin position="355"/>
        <end position="431"/>
    </location>
</feature>
<accession>A0AB39LST4</accession>
<dbReference type="GO" id="GO:0016987">
    <property type="term" value="F:sigma factor activity"/>
    <property type="evidence" value="ECO:0007669"/>
    <property type="project" value="UniProtKB-UniRule"/>
</dbReference>
<dbReference type="Pfam" id="PF04545">
    <property type="entry name" value="Sigma70_r4"/>
    <property type="match status" value="1"/>
</dbReference>
<evidence type="ECO:0000256" key="1">
    <source>
        <dbReference type="ARBA" id="ARBA00023015"/>
    </source>
</evidence>
<dbReference type="InterPro" id="IPR028630">
    <property type="entry name" value="Sigma70_RpoD"/>
</dbReference>
<comment type="similarity">
    <text evidence="5">Belongs to the sigma-70 factor family. RpoD/SigA subfamily.</text>
</comment>
<evidence type="ECO:0000313" key="9">
    <source>
        <dbReference type="EMBL" id="XDP96618.1"/>
    </source>
</evidence>
<dbReference type="RefSeq" id="WP_369159062.1">
    <property type="nucleotide sequence ID" value="NZ_CP163429.1"/>
</dbReference>
<dbReference type="InterPro" id="IPR013325">
    <property type="entry name" value="RNA_pol_sigma_r2"/>
</dbReference>
<dbReference type="GO" id="GO:0005737">
    <property type="term" value="C:cytoplasm"/>
    <property type="evidence" value="ECO:0007669"/>
    <property type="project" value="UniProtKB-SubCell"/>
</dbReference>
<dbReference type="InterPro" id="IPR007624">
    <property type="entry name" value="RNA_pol_sigma70_r3"/>
</dbReference>
<dbReference type="FunFam" id="1.10.601.10:FF:000001">
    <property type="entry name" value="RNA polymerase sigma factor SigA"/>
    <property type="match status" value="1"/>
</dbReference>
<feature type="domain" description="RNA polymerase sigma-70" evidence="8">
    <location>
        <begin position="469"/>
        <end position="495"/>
    </location>
</feature>
<dbReference type="NCBIfam" id="NF005920">
    <property type="entry name" value="PRK07921.1"/>
    <property type="match status" value="1"/>
</dbReference>
<dbReference type="InterPro" id="IPR007627">
    <property type="entry name" value="RNA_pol_sigma70_r2"/>
</dbReference>
<dbReference type="InterPro" id="IPR012760">
    <property type="entry name" value="RNA_pol_sigma_RpoD_C"/>
</dbReference>
<organism evidence="9">
    <name type="scientific">Streptomyces sp. R02</name>
    <dbReference type="NCBI Taxonomy" id="3238623"/>
    <lineage>
        <taxon>Bacteria</taxon>
        <taxon>Bacillati</taxon>
        <taxon>Actinomycetota</taxon>
        <taxon>Actinomycetes</taxon>
        <taxon>Kitasatosporales</taxon>
        <taxon>Streptomycetaceae</taxon>
        <taxon>Streptomyces</taxon>
    </lineage>
</organism>
<dbReference type="InterPro" id="IPR013324">
    <property type="entry name" value="RNA_pol_sigma_r3/r4-like"/>
</dbReference>
<dbReference type="InterPro" id="IPR007630">
    <property type="entry name" value="RNA_pol_sigma70_r4"/>
</dbReference>
<dbReference type="PROSITE" id="PS00715">
    <property type="entry name" value="SIGMA70_1"/>
    <property type="match status" value="1"/>
</dbReference>
<dbReference type="Gene3D" id="1.10.10.10">
    <property type="entry name" value="Winged helix-like DNA-binding domain superfamily/Winged helix DNA-binding domain"/>
    <property type="match status" value="2"/>
</dbReference>
<dbReference type="Pfam" id="PF04539">
    <property type="entry name" value="Sigma70_r3"/>
    <property type="match status" value="1"/>
</dbReference>
<dbReference type="InterPro" id="IPR036388">
    <property type="entry name" value="WH-like_DNA-bd_sf"/>
</dbReference>
<dbReference type="GO" id="GO:0003677">
    <property type="term" value="F:DNA binding"/>
    <property type="evidence" value="ECO:0007669"/>
    <property type="project" value="UniProtKB-UniRule"/>
</dbReference>
<feature type="short sequence motif" description="Interaction with polymerase core subunit RpoC" evidence="5">
    <location>
        <begin position="300"/>
        <end position="303"/>
    </location>
</feature>
<evidence type="ECO:0000256" key="6">
    <source>
        <dbReference type="SAM" id="MobiDB-lite"/>
    </source>
</evidence>
<evidence type="ECO:0000259" key="7">
    <source>
        <dbReference type="PROSITE" id="PS00715"/>
    </source>
</evidence>
<keyword evidence="4 5" id="KW-0804">Transcription</keyword>
<feature type="region of interest" description="Disordered" evidence="6">
    <location>
        <begin position="76"/>
        <end position="182"/>
    </location>
</feature>
<protein>
    <recommendedName>
        <fullName evidence="5">RNA polymerase sigma factor SigA</fullName>
    </recommendedName>
</protein>
<dbReference type="NCBIfam" id="TIGR02393">
    <property type="entry name" value="RpoD_Cterm"/>
    <property type="match status" value="1"/>
</dbReference>
<dbReference type="PRINTS" id="PR00046">
    <property type="entry name" value="SIGMA70FCT"/>
</dbReference>
<dbReference type="FunFam" id="1.10.601.10:FF:000003">
    <property type="entry name" value="RNA polymerase sigma factor SigA"/>
    <property type="match status" value="1"/>
</dbReference>
<feature type="region of interest" description="Sigma-70 factor domain-4" evidence="5">
    <location>
        <begin position="444"/>
        <end position="497"/>
    </location>
</feature>
<comment type="subunit">
    <text evidence="5">Interacts transiently with the RNA polymerase catalytic core.</text>
</comment>
<dbReference type="EMBL" id="CP163429">
    <property type="protein sequence ID" value="XDP96618.1"/>
    <property type="molecule type" value="Genomic_DNA"/>
</dbReference>
<keyword evidence="1 5" id="KW-0805">Transcription regulation</keyword>
<gene>
    <name evidence="5" type="primary">sigA</name>
    <name evidence="9" type="ORF">AB5J57_25245</name>
</gene>
<feature type="compositionally biased region" description="Basic residues" evidence="6">
    <location>
        <begin position="131"/>
        <end position="157"/>
    </location>
</feature>
<dbReference type="PANTHER" id="PTHR30603:SF59">
    <property type="entry name" value="RNA POLYMERASE PRINCIPAL SIGMA FACTOR HRDA"/>
    <property type="match status" value="1"/>
</dbReference>
<dbReference type="InterPro" id="IPR009042">
    <property type="entry name" value="RNA_pol_sigma70_r1_2"/>
</dbReference>
<feature type="region of interest" description="Sigma-70 factor domain-2" evidence="5">
    <location>
        <begin position="276"/>
        <end position="346"/>
    </location>
</feature>
<proteinExistence type="inferred from homology"/>
<dbReference type="FunFam" id="1.10.10.10:FF:000004">
    <property type="entry name" value="RNA polymerase sigma factor SigA"/>
    <property type="match status" value="1"/>
</dbReference>
<feature type="DNA-binding region" description="H-T-H motif" evidence="5">
    <location>
        <begin position="470"/>
        <end position="489"/>
    </location>
</feature>
<keyword evidence="2 5" id="KW-0731">Sigma factor</keyword>
<comment type="function">
    <text evidence="5">Sigma factors are initiation factors that promote the attachment of RNA polymerase to specific initiation sites and are then released. This sigma factor is the primary sigma factor during exponential growth.</text>
</comment>
<reference evidence="9" key="1">
    <citation type="submission" date="2024-07" db="EMBL/GenBank/DDBJ databases">
        <authorList>
            <person name="Yu S.T."/>
        </authorList>
    </citation>
    <scope>NUCLEOTIDE SEQUENCE</scope>
    <source>
        <strain evidence="9">R02</strain>
    </source>
</reference>
<dbReference type="NCBIfam" id="NF004561">
    <property type="entry name" value="PRK05901.1-3"/>
    <property type="match status" value="1"/>
</dbReference>
<dbReference type="NCBIfam" id="TIGR02937">
    <property type="entry name" value="sigma70-ECF"/>
    <property type="match status" value="1"/>
</dbReference>
<sequence>MSASTSRTLPPEIAESVSVMALIERGKAEGQIAGDDVRRAFEADQIPATQWKNVLRSLNQILEEEGVTLMVSAAEPKRTRKSVAAKTPAKRTATKTVAAKTATPRKATAAASAAPATDAAAEEEAAPAKKAAAKKTTAKKAAVKKTTAKKTATKKATAKKDDAEPADEEVLEDTKVADEPEGAESAGFVLSDEDEDDAPAQQVAAAGATADPVKDYLKQIGKVPLLNAEQEVELAKRIEAGLFAEDKLANSDKLAPKLKRELEIIAEDGRRAKNHLLEANLRLVVSLAKRYTGRGMLFLDLIQEGNLGLIRAVEKFDYTKGYKFSTYATWWIRQAITRAMADQARTIRIPVHMVEVINKLARVQRQMLQDLGREPTPEELAKELDMTPEKVIEVQKYGREPISLHTPLGEDGDSEFGDLIEDSEAVVPADAVSFTLLQEQLHSVLDTLSEREAGVVSMRFGLTDGQPKTLDEIGKVYGVTRERIRQIESKTMSKLRHPSRSQVLRDYLD</sequence>
<evidence type="ECO:0000256" key="4">
    <source>
        <dbReference type="ARBA" id="ARBA00023163"/>
    </source>
</evidence>
<dbReference type="SUPFAM" id="SSF88659">
    <property type="entry name" value="Sigma3 and sigma4 domains of RNA polymerase sigma factors"/>
    <property type="match status" value="2"/>
</dbReference>
<evidence type="ECO:0000256" key="3">
    <source>
        <dbReference type="ARBA" id="ARBA00023125"/>
    </source>
</evidence>
<dbReference type="InterPro" id="IPR000943">
    <property type="entry name" value="RNA_pol_sigma70"/>
</dbReference>
<dbReference type="PANTHER" id="PTHR30603">
    <property type="entry name" value="RNA POLYMERASE SIGMA FACTOR RPO"/>
    <property type="match status" value="1"/>
</dbReference>
<dbReference type="Pfam" id="PF04542">
    <property type="entry name" value="Sigma70_r2"/>
    <property type="match status" value="1"/>
</dbReference>
<evidence type="ECO:0000259" key="8">
    <source>
        <dbReference type="PROSITE" id="PS00716"/>
    </source>
</evidence>
<dbReference type="FunFam" id="1.10.10.10:FF:000002">
    <property type="entry name" value="RNA polymerase sigma factor SigA"/>
    <property type="match status" value="1"/>
</dbReference>
<dbReference type="InterPro" id="IPR014284">
    <property type="entry name" value="RNA_pol_sigma-70_dom"/>
</dbReference>
<name>A0AB39LST4_9ACTN</name>